<dbReference type="InterPro" id="IPR008984">
    <property type="entry name" value="SMAD_FHA_dom_sf"/>
</dbReference>
<feature type="domain" description="FtsK" evidence="6">
    <location>
        <begin position="710"/>
        <end position="904"/>
    </location>
</feature>
<feature type="binding site" evidence="3">
    <location>
        <begin position="730"/>
        <end position="737"/>
    </location>
    <ligand>
        <name>ATP</name>
        <dbReference type="ChEBI" id="CHEBI:30616"/>
    </ligand>
</feature>
<dbReference type="SUPFAM" id="SSF49879">
    <property type="entry name" value="SMAD/FHA domain"/>
    <property type="match status" value="1"/>
</dbReference>
<dbReference type="CDD" id="cd01127">
    <property type="entry name" value="TrwB_TraG_TraD_VirD4"/>
    <property type="match status" value="1"/>
</dbReference>
<evidence type="ECO:0000313" key="7">
    <source>
        <dbReference type="EMBL" id="HIS46603.1"/>
    </source>
</evidence>
<keyword evidence="2 3" id="KW-0067">ATP-binding</keyword>
<keyword evidence="1 3" id="KW-0547">Nucleotide-binding</keyword>
<dbReference type="SMART" id="SM00240">
    <property type="entry name" value="FHA"/>
    <property type="match status" value="1"/>
</dbReference>
<dbReference type="PANTHER" id="PTHR22683:SF1">
    <property type="entry name" value="TYPE VII SECRETION SYSTEM PROTEIN ESSC"/>
    <property type="match status" value="1"/>
</dbReference>
<dbReference type="PANTHER" id="PTHR22683">
    <property type="entry name" value="SPORULATION PROTEIN RELATED"/>
    <property type="match status" value="1"/>
</dbReference>
<dbReference type="Pfam" id="PF01580">
    <property type="entry name" value="FtsK_SpoIIIE"/>
    <property type="match status" value="2"/>
</dbReference>
<name>A0A9D1JPY1_9FIRM</name>
<reference evidence="7" key="1">
    <citation type="submission" date="2020-10" db="EMBL/GenBank/DDBJ databases">
        <authorList>
            <person name="Gilroy R."/>
        </authorList>
    </citation>
    <scope>NUCLEOTIDE SEQUENCE</scope>
    <source>
        <strain evidence="7">CHK178-757</strain>
    </source>
</reference>
<feature type="transmembrane region" description="Helical" evidence="4">
    <location>
        <begin position="307"/>
        <end position="329"/>
    </location>
</feature>
<accession>A0A9D1JPY1</accession>
<dbReference type="SMART" id="SM00382">
    <property type="entry name" value="AAA"/>
    <property type="match status" value="1"/>
</dbReference>
<evidence type="ECO:0000256" key="1">
    <source>
        <dbReference type="ARBA" id="ARBA00022741"/>
    </source>
</evidence>
<organism evidence="7 8">
    <name type="scientific">Candidatus Scybalocola faecigallinarum</name>
    <dbReference type="NCBI Taxonomy" id="2840941"/>
    <lineage>
        <taxon>Bacteria</taxon>
        <taxon>Bacillati</taxon>
        <taxon>Bacillota</taxon>
        <taxon>Clostridia</taxon>
        <taxon>Lachnospirales</taxon>
        <taxon>Lachnospiraceae</taxon>
        <taxon>Lachnospiraceae incertae sedis</taxon>
        <taxon>Candidatus Scybalocola (ex Gilroy et al. 2021)</taxon>
    </lineage>
</organism>
<dbReference type="Proteomes" id="UP000823927">
    <property type="component" value="Unassembled WGS sequence"/>
</dbReference>
<gene>
    <name evidence="7" type="ORF">IAB46_03410</name>
</gene>
<dbReference type="Pfam" id="PF00498">
    <property type="entry name" value="FHA"/>
    <property type="match status" value="1"/>
</dbReference>
<dbReference type="PROSITE" id="PS50901">
    <property type="entry name" value="FTSK"/>
    <property type="match status" value="2"/>
</dbReference>
<feature type="binding site" evidence="3">
    <location>
        <begin position="1174"/>
        <end position="1181"/>
    </location>
    <ligand>
        <name>ATP</name>
        <dbReference type="ChEBI" id="CHEBI:30616"/>
    </ligand>
</feature>
<dbReference type="InterPro" id="IPR050206">
    <property type="entry name" value="FtsK/SpoIIIE/SftA"/>
</dbReference>
<protein>
    <submittedName>
        <fullName evidence="7">FHA domain-containing protein</fullName>
    </submittedName>
</protein>
<evidence type="ECO:0000259" key="5">
    <source>
        <dbReference type="PROSITE" id="PS50006"/>
    </source>
</evidence>
<evidence type="ECO:0000256" key="2">
    <source>
        <dbReference type="ARBA" id="ARBA00022840"/>
    </source>
</evidence>
<dbReference type="CDD" id="cd00060">
    <property type="entry name" value="FHA"/>
    <property type="match status" value="1"/>
</dbReference>
<dbReference type="Gene3D" id="3.40.50.300">
    <property type="entry name" value="P-loop containing nucleotide triphosphate hydrolases"/>
    <property type="match status" value="3"/>
</dbReference>
<feature type="transmembrane region" description="Helical" evidence="4">
    <location>
        <begin position="273"/>
        <end position="295"/>
    </location>
</feature>
<dbReference type="Gene3D" id="2.60.200.20">
    <property type="match status" value="1"/>
</dbReference>
<dbReference type="EMBL" id="DVIT01000013">
    <property type="protein sequence ID" value="HIS46603.1"/>
    <property type="molecule type" value="Genomic_DNA"/>
</dbReference>
<keyword evidence="4" id="KW-0812">Transmembrane</keyword>
<dbReference type="PROSITE" id="PS50006">
    <property type="entry name" value="FHA_DOMAIN"/>
    <property type="match status" value="1"/>
</dbReference>
<evidence type="ECO:0000259" key="6">
    <source>
        <dbReference type="PROSITE" id="PS50901"/>
    </source>
</evidence>
<keyword evidence="4" id="KW-0472">Membrane</keyword>
<dbReference type="InterPro" id="IPR000253">
    <property type="entry name" value="FHA_dom"/>
</dbReference>
<dbReference type="InterPro" id="IPR002543">
    <property type="entry name" value="FtsK_dom"/>
</dbReference>
<keyword evidence="4" id="KW-1133">Transmembrane helix</keyword>
<feature type="domain" description="FHA" evidence="5">
    <location>
        <begin position="115"/>
        <end position="172"/>
    </location>
</feature>
<feature type="domain" description="FtsK" evidence="6">
    <location>
        <begin position="1157"/>
        <end position="1341"/>
    </location>
</feature>
<dbReference type="GO" id="GO:0003677">
    <property type="term" value="F:DNA binding"/>
    <property type="evidence" value="ECO:0007669"/>
    <property type="project" value="InterPro"/>
</dbReference>
<evidence type="ECO:0000313" key="8">
    <source>
        <dbReference type="Proteomes" id="UP000823927"/>
    </source>
</evidence>
<sequence>MSVILSLYSQAVYKEILLPAVNNADHSVILNKNTFSLQEDIVLKMEIVDHHWHFLKDNSYSVYKNNAPFYGEDIHDKDMLLLTDKYGRQLTILVRETQNSFTVYKKYSLDHISSVVIGNKKNSTAAINYDYLGLVSKTHATLFSSGGQWLIQDGSRDGEPSSNGVFINNIRMKDSRVLYFGDQINILGLQMIFLGNVLAVDDSVENLKVDESVLHPMTAPELAGMASRQNRRGMQARVKNYFHRVPRNIEGIDETAVEIEGPPAPPHMAQQSILMTIGPSLTMAIPMLLGCVMAIVGQSSSSGSPSIFMFTGLVTAVSSAIIGTIWALVNIRQQRRNQEAEESNRIQAYGQYLDQMVAKIREKYEKNGTALLNMYRPAAEYAAFDRQNPLLWNRNSTHKDFLYHRLGIGVLPFQTPILVPKERFTVQKDELASRPAQIRDTYKNLQNVPVGVDLMEHPLIGIIGGPGKVGAYEVAQDLILQIGANNCYTDVKIGLVYDRASSREAESLGCVKWLPHVWSEDKKVRFVADDPVGAADVFYELARVLRQRAESEDPIKPRTDAPKPWYVLFITDPDILEGELIAKYLLEPEPAYGITTLLLVERYEQLPNSCEFIIQNDNEYRGIYSVRDDAADRIPIEFDKVDNRSLGNFTRRLSSIEVNEVETGGEIPATLTFFEMMGVDTLEQLDVPTRWRKNRTYDTMKALIGQKAGGAPLYLDIHEKFHGPHGLVAGTTGSGKSETLQTYILSLAVNFSPDDIGFFIIDYKGGGMANLFASLPHMMGTISNLSGNQVHRAMVSIKSENRRRQQIFNEHGVNNINQYTRLVKNNEATLPVPHLFIIIDEFAELKREEPDFMRELISVAQVGRSLGVHLILATQKPSGTVDDNIWSNSKFRLCLRVQDKQDSNDMLHKPDAAYITQAGRCYLQVGNDELYELFQSGFSGAVYDDSPGASKTDIARLCSLTGKAALVGNRLKIKQKEARKYQWLCQLTSMLRDFARRQNYDFAAPPDSGFIQKACEYLFKRLKEQHVDYPENEYNTRRLEEFFQIYRRARTSSMNRVDSIVDRIIEIAGEENLKLPEMKEKTQLDAVVEYLERVAVREGYNHKFTLWLPVLPEKMYLNDLALYRENAWHDGQWPAPDGEWSLKAVAGLCDDPVNQAQMPLVVDFAQNGHHAVCGTVVTGKSTFLQTVIYSLVHRYTPAQVNIYAIDFSSHMLGAFEGLAHVGGVLYENDGEKIARFFNMMSAILKERKTLLQGGNYEQYVKSHGVSLPAIILVIDQYSAFREKTANAYDDLLIQLSRDGASYGIYLLISSAGFGPAEIPSRIGDNIRTVICLEMGDKFQYSEAMHISHLDVLPEAGVKGRGLALCPSGVLEFQTALCLEAQDDYSRNEEIIRRCQAMNQSWDGRHARPVPQIPEKPELSQFMALEDVENASKDPAQLPLGYNEANAEVYSVDLSRTFCYIISGKSRSGKTNVLKVLACTAALKDNSRRAVIDFSGRLKGLAESTGAQFIDDDQKLYAFWEKLLPDFIARNKKKRSAVDEGLDDGEIFERMQEEPPYFIFIDQLADFVEHIQHPAQGVGAMLGFMENITDKGSLHNVFIFACLNPEDTVKLTGIRLYENMVRGKWGCHLGGNVSGQRLFSFDYIPFTAQSKPKKPGVAMIPATDGEAPEAPVVIVPQVRR</sequence>
<dbReference type="InterPro" id="IPR027417">
    <property type="entry name" value="P-loop_NTPase"/>
</dbReference>
<evidence type="ECO:0000256" key="3">
    <source>
        <dbReference type="PROSITE-ProRule" id="PRU00289"/>
    </source>
</evidence>
<dbReference type="SUPFAM" id="SSF52540">
    <property type="entry name" value="P-loop containing nucleoside triphosphate hydrolases"/>
    <property type="match status" value="3"/>
</dbReference>
<dbReference type="InterPro" id="IPR003593">
    <property type="entry name" value="AAA+_ATPase"/>
</dbReference>
<evidence type="ECO:0000256" key="4">
    <source>
        <dbReference type="SAM" id="Phobius"/>
    </source>
</evidence>
<proteinExistence type="predicted"/>
<dbReference type="GO" id="GO:0005524">
    <property type="term" value="F:ATP binding"/>
    <property type="evidence" value="ECO:0007669"/>
    <property type="project" value="UniProtKB-UniRule"/>
</dbReference>
<comment type="caution">
    <text evidence="7">The sequence shown here is derived from an EMBL/GenBank/DDBJ whole genome shotgun (WGS) entry which is preliminary data.</text>
</comment>
<reference evidence="7" key="2">
    <citation type="journal article" date="2021" name="PeerJ">
        <title>Extensive microbial diversity within the chicken gut microbiome revealed by metagenomics and culture.</title>
        <authorList>
            <person name="Gilroy R."/>
            <person name="Ravi A."/>
            <person name="Getino M."/>
            <person name="Pursley I."/>
            <person name="Horton D.L."/>
            <person name="Alikhan N.F."/>
            <person name="Baker D."/>
            <person name="Gharbi K."/>
            <person name="Hall N."/>
            <person name="Watson M."/>
            <person name="Adriaenssens E.M."/>
            <person name="Foster-Nyarko E."/>
            <person name="Jarju S."/>
            <person name="Secka A."/>
            <person name="Antonio M."/>
            <person name="Oren A."/>
            <person name="Chaudhuri R.R."/>
            <person name="La Ragione R."/>
            <person name="Hildebrand F."/>
            <person name="Pallen M.J."/>
        </authorList>
    </citation>
    <scope>NUCLEOTIDE SEQUENCE</scope>
    <source>
        <strain evidence="7">CHK178-757</strain>
    </source>
</reference>